<dbReference type="GeneID" id="4363495"/>
<keyword evidence="1" id="KW-1133">Transmembrane helix</keyword>
<keyword evidence="2" id="KW-0496">Mitochondrion</keyword>
<dbReference type="RefSeq" id="YP_784036.1">
    <property type="nucleotide sequence ID" value="NC_008453.1"/>
</dbReference>
<geneLocation type="mitochondrion" evidence="2"/>
<proteinExistence type="predicted"/>
<reference evidence="2" key="1">
    <citation type="journal article" date="2007" name="Mol. Phylogenet. Evol.">
        <title>The complete mitochondrial genome of Scutigerella causeyae (Myriapoda: Symphyla) and the phylogenetic position of Symphyla.</title>
        <authorList>
            <person name="Podsiadlowski L."/>
            <person name="Kohlhagen H."/>
            <person name="Koch M."/>
        </authorList>
    </citation>
    <scope>NUCLEOTIDE SEQUENCE</scope>
</reference>
<organism evidence="2">
    <name type="scientific">Scutigerella causeyae</name>
    <dbReference type="NCBI Taxonomy" id="388540"/>
    <lineage>
        <taxon>Eukaryota</taxon>
        <taxon>Metazoa</taxon>
        <taxon>Ecdysozoa</taxon>
        <taxon>Arthropoda</taxon>
        <taxon>Myriapoda</taxon>
        <taxon>Symphyla</taxon>
        <taxon>Scutigerellidae</taxon>
        <taxon>Scutigerella</taxon>
    </lineage>
</organism>
<dbReference type="CTD" id="4509"/>
<feature type="transmembrane region" description="Helical" evidence="1">
    <location>
        <begin position="6"/>
        <end position="30"/>
    </location>
</feature>
<gene>
    <name evidence="2" type="primary">ATP8</name>
</gene>
<keyword evidence="1" id="KW-0472">Membrane</keyword>
<accession>Q06RG3</accession>
<sequence>MPQMFPLNWIILFTFFIMLLLASMTLTFFLSIPILNTKSHLLENPTQSFWKW</sequence>
<evidence type="ECO:0000256" key="1">
    <source>
        <dbReference type="SAM" id="Phobius"/>
    </source>
</evidence>
<keyword evidence="1" id="KW-0812">Transmembrane</keyword>
<dbReference type="EMBL" id="DQ666065">
    <property type="protein sequence ID" value="ABF93304.1"/>
    <property type="molecule type" value="Genomic_DNA"/>
</dbReference>
<protein>
    <submittedName>
        <fullName evidence="2">ATP synthase F0 subunit 8</fullName>
    </submittedName>
</protein>
<dbReference type="AlphaFoldDB" id="Q06RG3"/>
<evidence type="ECO:0000313" key="2">
    <source>
        <dbReference type="EMBL" id="ABF93304.1"/>
    </source>
</evidence>
<name>Q06RG3_9MYRI</name>